<dbReference type="PRINTS" id="PR00053">
    <property type="entry name" value="FORKHEAD"/>
</dbReference>
<evidence type="ECO:0000256" key="4">
    <source>
        <dbReference type="PROSITE-ProRule" id="PRU00089"/>
    </source>
</evidence>
<dbReference type="InterPro" id="IPR001766">
    <property type="entry name" value="Fork_head_dom"/>
</dbReference>
<keyword evidence="2 4" id="KW-0238">DNA-binding</keyword>
<dbReference type="InterPro" id="IPR036388">
    <property type="entry name" value="WH-like_DNA-bd_sf"/>
</dbReference>
<dbReference type="SUPFAM" id="SSF46785">
    <property type="entry name" value="Winged helix' DNA-binding domain"/>
    <property type="match status" value="1"/>
</dbReference>
<organism evidence="7 8">
    <name type="scientific">Albula glossodonta</name>
    <name type="common">roundjaw bonefish</name>
    <dbReference type="NCBI Taxonomy" id="121402"/>
    <lineage>
        <taxon>Eukaryota</taxon>
        <taxon>Metazoa</taxon>
        <taxon>Chordata</taxon>
        <taxon>Craniata</taxon>
        <taxon>Vertebrata</taxon>
        <taxon>Euteleostomi</taxon>
        <taxon>Actinopterygii</taxon>
        <taxon>Neopterygii</taxon>
        <taxon>Teleostei</taxon>
        <taxon>Albuliformes</taxon>
        <taxon>Albulidae</taxon>
        <taxon>Albula</taxon>
    </lineage>
</organism>
<evidence type="ECO:0000256" key="3">
    <source>
        <dbReference type="ARBA" id="ARBA00023242"/>
    </source>
</evidence>
<dbReference type="GO" id="GO:0000978">
    <property type="term" value="F:RNA polymerase II cis-regulatory region sequence-specific DNA binding"/>
    <property type="evidence" value="ECO:0007669"/>
    <property type="project" value="TreeGrafter"/>
</dbReference>
<dbReference type="PROSITE" id="PS50039">
    <property type="entry name" value="FORK_HEAD_3"/>
    <property type="match status" value="1"/>
</dbReference>
<dbReference type="CDD" id="cd20035">
    <property type="entry name" value="FH_FOXQ2-like"/>
    <property type="match status" value="1"/>
</dbReference>
<feature type="compositionally biased region" description="Basic and acidic residues" evidence="5">
    <location>
        <begin position="36"/>
        <end position="47"/>
    </location>
</feature>
<comment type="caution">
    <text evidence="7">The sequence shown here is derived from an EMBL/GenBank/DDBJ whole genome shotgun (WGS) entry which is preliminary data.</text>
</comment>
<dbReference type="Pfam" id="PF00250">
    <property type="entry name" value="Forkhead"/>
    <property type="match status" value="1"/>
</dbReference>
<feature type="domain" description="Fork-head" evidence="6">
    <location>
        <begin position="53"/>
        <end position="145"/>
    </location>
</feature>
<feature type="DNA-binding region" description="Fork-head" evidence="4">
    <location>
        <begin position="53"/>
        <end position="145"/>
    </location>
</feature>
<keyword evidence="8" id="KW-1185">Reference proteome</keyword>
<evidence type="ECO:0000313" key="8">
    <source>
        <dbReference type="Proteomes" id="UP000824540"/>
    </source>
</evidence>
<dbReference type="Proteomes" id="UP000824540">
    <property type="component" value="Unassembled WGS sequence"/>
</dbReference>
<dbReference type="PANTHER" id="PTHR11829:SF142">
    <property type="entry name" value="FORK-HEAD DOMAIN-CONTAINING PROTEIN"/>
    <property type="match status" value="1"/>
</dbReference>
<protein>
    <recommendedName>
        <fullName evidence="6">Fork-head domain-containing protein</fullName>
    </recommendedName>
</protein>
<feature type="region of interest" description="Disordered" evidence="5">
    <location>
        <begin position="1"/>
        <end position="50"/>
    </location>
</feature>
<dbReference type="OrthoDB" id="5954824at2759"/>
<name>A0A8T2P540_9TELE</name>
<dbReference type="GO" id="GO:0000981">
    <property type="term" value="F:DNA-binding transcription factor activity, RNA polymerase II-specific"/>
    <property type="evidence" value="ECO:0007669"/>
    <property type="project" value="TreeGrafter"/>
</dbReference>
<gene>
    <name evidence="7" type="ORF">JZ751_005857</name>
</gene>
<evidence type="ECO:0000256" key="5">
    <source>
        <dbReference type="SAM" id="MobiDB-lite"/>
    </source>
</evidence>
<comment type="subcellular location">
    <subcellularLocation>
        <location evidence="1 4">Nucleus</location>
    </subcellularLocation>
</comment>
<dbReference type="EMBL" id="JAFBMS010000014">
    <property type="protein sequence ID" value="KAG9346930.1"/>
    <property type="molecule type" value="Genomic_DNA"/>
</dbReference>
<proteinExistence type="predicted"/>
<dbReference type="InterPro" id="IPR050211">
    <property type="entry name" value="FOX_domain-containing"/>
</dbReference>
<dbReference type="PANTHER" id="PTHR11829">
    <property type="entry name" value="FORKHEAD BOX PROTEIN"/>
    <property type="match status" value="1"/>
</dbReference>
<dbReference type="Gene3D" id="1.10.10.10">
    <property type="entry name" value="Winged helix-like DNA-binding domain superfamily/Winged helix DNA-binding domain"/>
    <property type="match status" value="1"/>
</dbReference>
<reference evidence="7" key="1">
    <citation type="thesis" date="2021" institute="BYU ScholarsArchive" country="Provo, UT, USA">
        <title>Applications of and Algorithms for Genome Assembly and Genomic Analyses with an Emphasis on Marine Teleosts.</title>
        <authorList>
            <person name="Pickett B.D."/>
        </authorList>
    </citation>
    <scope>NUCLEOTIDE SEQUENCE</scope>
    <source>
        <strain evidence="7">HI-2016</strain>
    </source>
</reference>
<accession>A0A8T2P540</accession>
<dbReference type="InterPro" id="IPR047519">
    <property type="entry name" value="FH_FOXQ2-like"/>
</dbReference>
<dbReference type="GO" id="GO:0009653">
    <property type="term" value="P:anatomical structure morphogenesis"/>
    <property type="evidence" value="ECO:0007669"/>
    <property type="project" value="TreeGrafter"/>
</dbReference>
<dbReference type="PROSITE" id="PS00658">
    <property type="entry name" value="FORK_HEAD_2"/>
    <property type="match status" value="1"/>
</dbReference>
<keyword evidence="3 4" id="KW-0539">Nucleus</keyword>
<dbReference type="GO" id="GO:0030154">
    <property type="term" value="P:cell differentiation"/>
    <property type="evidence" value="ECO:0007669"/>
    <property type="project" value="TreeGrafter"/>
</dbReference>
<dbReference type="InterPro" id="IPR030456">
    <property type="entry name" value="TF_fork_head_CS_2"/>
</dbReference>
<sequence>MNAIAINKAATEEAEDRGIHGNGEWGAAGPQMTNHELGDTPPREVRTGGDSAKPALSYIAMIAKAILSSPSQKLNLTSIYADIERHFPYYRSRGQGWKNSVRHNLSLNDCFVKLGRCEDGKGSYWGIHPAHLPDFLRGDFRQHRKASRSRRQGIHSRLLGGDPRCFGSGLYLAPYPQCPFQPRWASPTLLHPGPTPWTLDTSPGDAGRWGCERSPWRLQDYGVVDPGDAGRWGCERSPWRLQDYGVVDAAMAGVGVGVGYHLAINTKFYLAG</sequence>
<evidence type="ECO:0000256" key="2">
    <source>
        <dbReference type="ARBA" id="ARBA00023125"/>
    </source>
</evidence>
<evidence type="ECO:0000256" key="1">
    <source>
        <dbReference type="ARBA" id="ARBA00004123"/>
    </source>
</evidence>
<evidence type="ECO:0000313" key="7">
    <source>
        <dbReference type="EMBL" id="KAG9346930.1"/>
    </source>
</evidence>
<dbReference type="InterPro" id="IPR036390">
    <property type="entry name" value="WH_DNA-bd_sf"/>
</dbReference>
<dbReference type="GO" id="GO:0005634">
    <property type="term" value="C:nucleus"/>
    <property type="evidence" value="ECO:0007669"/>
    <property type="project" value="UniProtKB-SubCell"/>
</dbReference>
<dbReference type="SMART" id="SM00339">
    <property type="entry name" value="FH"/>
    <property type="match status" value="1"/>
</dbReference>
<dbReference type="AlphaFoldDB" id="A0A8T2P540"/>
<evidence type="ECO:0000259" key="6">
    <source>
        <dbReference type="PROSITE" id="PS50039"/>
    </source>
</evidence>